<dbReference type="Proteomes" id="UP000030111">
    <property type="component" value="Unassembled WGS sequence"/>
</dbReference>
<dbReference type="AlphaFoldDB" id="A0A0A2MLD3"/>
<sequence>MKRITLLLISLLCIQFVSANKHSITPPKSNKKVYFAPPNDNCANATTLTVNAGATCTSTATASFTAATASTGEVAPCTSLTTPIGGQDIWYQFTATATTHTIALSNFAGSIQPVMLVLYEGECGALTQMYCSANNVIIASGLTPGTVYKLRSYFNLASPSLTTTFNICVTTPPASSNLDCSINTINYSFETPAPPAGAGWPNFVNDNTVQGWRTTNNDHIIEFWPSPSAEGVIAFQGSQFIELNANANQGTMGVYQDYATPQSTVFTIKFAHRGRMGTDVCKLMAGPAGGTLQQVVQVSTPNTGWVHYGEAPNAAITYTVPADQPITRFYFQAVSTSTGDTSVGNYLDAIEFTAQNQIITPTPNYMPCGTLSIDVEAAGIGSWTPHADNPGTATISDPTSTNITISNFSTPGIYLFDWGTSNCISTMEVEFVGAEPEPPTVANLTYCQGQTAPVLTVGFDQGNTVGWFYGSAWHTDPPVVNTATLGTTTYYVRQTTPNGCESVSTSFTVTIVALNPSVTSFTLPAAVCAGAANVVPTPATDFTTGGVYSAGTGLNIDPATGEIDLATSTPGSYTVTYTVAANPASCLQAGSSTAPITINAAPVLAAATAIELCDNDYDGLAIFNLNPAGTQVLNGQTGYTVTYHESLAEAEAGTGAITTPGAYPSETANTQTIFIRVVQTGTTTNCYSIQTVDLIVHPKPAVPVVSNYTLCDDAVTTGEATVFNLTTKNTEAVGADATLAVTYYSSQAAAQAGTPEIPTPQAYTNTANPQTVWVRVENTFGCFSISSFNLIVNPLPPVSATAQLQECDEDGAADFTLTELNTLIIANPAGYTFTYYASQALADDASTDVLPSVYTTATTTIYVRVVNNTTGCFIVTPAQLNVIARPVTVPATPLQVCDVLPNDGIAVFDLTLAGTEVINGQTGLTVTYHTTEAAAENGTGAITTPATYTNNTAIPVIYIRVIPTGTTTNCATVEPVQLIVNPAPVIPAIADYVLCDDNNSPDGEELFDLTTLNDDVTVNPLATVTYYTSQANALAGTPQIPNPTSYQSGNATLWVRVQTQFGCFSVASFNLVVNPLPVVNTAMEPFYACEETPGQGIFNLDLIAPLVTNGAAGYTVAYYATLQQAQTGGAGLSTPYSSTTATIYVKVIDEITGCASITTADLEVLPAPIAPVVPALEECDANNDQVAVFNINTALDYILSYMGGSVTLTVHETLADATFGANPLSDAQIDAYTNVFAFTTNGVQTLYINVSSNQTECFDIAELQ</sequence>
<feature type="domain" description="Ig-like" evidence="2">
    <location>
        <begin position="436"/>
        <end position="511"/>
    </location>
</feature>
<dbReference type="Pfam" id="PF23759">
    <property type="entry name" value="GBD_T9SS_assoc"/>
    <property type="match status" value="1"/>
</dbReference>
<dbReference type="InterPro" id="IPR056600">
    <property type="entry name" value="GBD_T9SS_assoc"/>
</dbReference>
<keyword evidence="5" id="KW-1185">Reference proteome</keyword>
<evidence type="ECO:0000259" key="3">
    <source>
        <dbReference type="Pfam" id="PF23759"/>
    </source>
</evidence>
<reference evidence="4 5" key="1">
    <citation type="submission" date="2013-09" db="EMBL/GenBank/DDBJ databases">
        <authorList>
            <person name="Zeng Z."/>
            <person name="Chen C."/>
        </authorList>
    </citation>
    <scope>NUCLEOTIDE SEQUENCE [LARGE SCALE GENOMIC DNA]</scope>
    <source>
        <strain evidence="4 5">WB 4.1-42</strain>
    </source>
</reference>
<protein>
    <submittedName>
        <fullName evidence="4">Uncharacterized protein</fullName>
    </submittedName>
</protein>
<proteinExistence type="predicted"/>
<dbReference type="EMBL" id="JRLY01000005">
    <property type="protein sequence ID" value="KGO93472.1"/>
    <property type="molecule type" value="Genomic_DNA"/>
</dbReference>
<organism evidence="4 5">
    <name type="scientific">Flavobacterium subsaxonicum WB 4.1-42 = DSM 21790</name>
    <dbReference type="NCBI Taxonomy" id="1121898"/>
    <lineage>
        <taxon>Bacteria</taxon>
        <taxon>Pseudomonadati</taxon>
        <taxon>Bacteroidota</taxon>
        <taxon>Flavobacteriia</taxon>
        <taxon>Flavobacteriales</taxon>
        <taxon>Flavobacteriaceae</taxon>
        <taxon>Flavobacterium</taxon>
    </lineage>
</organism>
<feature type="signal peptide" evidence="1">
    <location>
        <begin position="1"/>
        <end position="19"/>
    </location>
</feature>
<evidence type="ECO:0000313" key="4">
    <source>
        <dbReference type="EMBL" id="KGO93472.1"/>
    </source>
</evidence>
<dbReference type="Pfam" id="PF19081">
    <property type="entry name" value="Ig_7"/>
    <property type="match status" value="1"/>
</dbReference>
<accession>A0A0A2MLD3</accession>
<gene>
    <name evidence="4" type="ORF">Q766_09280</name>
</gene>
<feature type="non-terminal residue" evidence="4">
    <location>
        <position position="1264"/>
    </location>
</feature>
<evidence type="ECO:0000313" key="5">
    <source>
        <dbReference type="Proteomes" id="UP000030111"/>
    </source>
</evidence>
<feature type="domain" description="T9SS-like galactose binding" evidence="3">
    <location>
        <begin position="39"/>
        <end position="167"/>
    </location>
</feature>
<evidence type="ECO:0000259" key="2">
    <source>
        <dbReference type="Pfam" id="PF19081"/>
    </source>
</evidence>
<feature type="chain" id="PRO_5001992528" evidence="1">
    <location>
        <begin position="20"/>
        <end position="1264"/>
    </location>
</feature>
<comment type="caution">
    <text evidence="4">The sequence shown here is derived from an EMBL/GenBank/DDBJ whole genome shotgun (WGS) entry which is preliminary data.</text>
</comment>
<dbReference type="eggNOG" id="COG3291">
    <property type="taxonomic scope" value="Bacteria"/>
</dbReference>
<keyword evidence="1" id="KW-0732">Signal</keyword>
<evidence type="ECO:0000256" key="1">
    <source>
        <dbReference type="SAM" id="SignalP"/>
    </source>
</evidence>
<dbReference type="InterPro" id="IPR044023">
    <property type="entry name" value="Ig_7"/>
</dbReference>
<name>A0A0A2MLD3_9FLAO</name>